<name>A0A8J2SDC6_9STRA</name>
<evidence type="ECO:0000313" key="2">
    <source>
        <dbReference type="EMBL" id="CAH0370568.1"/>
    </source>
</evidence>
<evidence type="ECO:0000313" key="3">
    <source>
        <dbReference type="Proteomes" id="UP000789595"/>
    </source>
</evidence>
<proteinExistence type="predicted"/>
<gene>
    <name evidence="2" type="ORF">PECAL_3P04640</name>
</gene>
<reference evidence="2" key="1">
    <citation type="submission" date="2021-11" db="EMBL/GenBank/DDBJ databases">
        <authorList>
            <consortium name="Genoscope - CEA"/>
            <person name="William W."/>
        </authorList>
    </citation>
    <scope>NUCLEOTIDE SEQUENCE</scope>
</reference>
<protein>
    <submittedName>
        <fullName evidence="2">Uncharacterized protein</fullName>
    </submittedName>
</protein>
<dbReference type="AlphaFoldDB" id="A0A8J2SDC6"/>
<feature type="non-terminal residue" evidence="2">
    <location>
        <position position="319"/>
    </location>
</feature>
<dbReference type="EMBL" id="CAKKNE010000003">
    <property type="protein sequence ID" value="CAH0370568.1"/>
    <property type="molecule type" value="Genomic_DNA"/>
</dbReference>
<evidence type="ECO:0000256" key="1">
    <source>
        <dbReference type="SAM" id="MobiDB-lite"/>
    </source>
</evidence>
<comment type="caution">
    <text evidence="2">The sequence shown here is derived from an EMBL/GenBank/DDBJ whole genome shotgun (WGS) entry which is preliminary data.</text>
</comment>
<feature type="region of interest" description="Disordered" evidence="1">
    <location>
        <begin position="1"/>
        <end position="87"/>
    </location>
</feature>
<keyword evidence="3" id="KW-1185">Reference proteome</keyword>
<dbReference type="Proteomes" id="UP000789595">
    <property type="component" value="Unassembled WGS sequence"/>
</dbReference>
<accession>A0A8J2SDC6</accession>
<feature type="compositionally biased region" description="Basic residues" evidence="1">
    <location>
        <begin position="78"/>
        <end position="87"/>
    </location>
</feature>
<feature type="compositionally biased region" description="Polar residues" evidence="1">
    <location>
        <begin position="1"/>
        <end position="12"/>
    </location>
</feature>
<sequence>MSMFTPISSSRSLKPRASLASLTPAKATGESCRAARDPTTPSTRGAVSKSAPPRHRRDGRRETRAATPSTRRAASDPRRHRRDVGFRHRSLRSLESMTPDRLNNCVPPWGAPSVFVSSLDSDSPSLATNSVTRAINPTPSAQETSRAAAKAGASTHSSASCALTEWPGTALCTALVNAACWSAPASTNIAMEKTGPMEKDELSTTLPSCWAMARVTDETRPPRSGPTTLTTSWLRGRRAVKEARGRRARVASILLPARNVCRLQRCLDSRDLADISGHGGAEELVFRAATALVACIGRWCGRVVVIGARCPKAVEKQRS</sequence>
<organism evidence="2 3">
    <name type="scientific">Pelagomonas calceolata</name>
    <dbReference type="NCBI Taxonomy" id="35677"/>
    <lineage>
        <taxon>Eukaryota</taxon>
        <taxon>Sar</taxon>
        <taxon>Stramenopiles</taxon>
        <taxon>Ochrophyta</taxon>
        <taxon>Pelagophyceae</taxon>
        <taxon>Pelagomonadales</taxon>
        <taxon>Pelagomonadaceae</taxon>
        <taxon>Pelagomonas</taxon>
    </lineage>
</organism>